<feature type="region of interest" description="Disordered" evidence="1">
    <location>
        <begin position="74"/>
        <end position="93"/>
    </location>
</feature>
<feature type="region of interest" description="Disordered" evidence="1">
    <location>
        <begin position="175"/>
        <end position="198"/>
    </location>
</feature>
<keyword evidence="4" id="KW-1185">Reference proteome</keyword>
<sequence length="296" mass="30339">MKGFETEQEKKSFVITTVLCGVIIALLFLLKFSSTLDIMQLEGGGGGGIAVNFGDSDVGSGKNLQSEVLNVSNHTKATPATPAPQEEIIGQDYDDAPVVATTKKVEKTKVTPKPVDKPVPTPEKPKPSKSTTDALANLMNGSKSGGDGDDNASGNKGKLNGDKNASGYYGGGGSGNGKGSGNGDGEGPGSGNGKGGGYGNGNGTGVGNYQLAGRKAISKPNPDYTCNEEGRVVVEIEVDKNGKVIGAEAGARGTTNIAKCLLDQARKAAMLTKFDPNPSAPDKQVGKIIYNFKLTE</sequence>
<dbReference type="OrthoDB" id="676306at2"/>
<keyword evidence="2" id="KW-0472">Membrane</keyword>
<feature type="compositionally biased region" description="Low complexity" evidence="1">
    <location>
        <begin position="151"/>
        <end position="162"/>
    </location>
</feature>
<name>A0A4V3W899_9FLAO</name>
<dbReference type="RefSeq" id="WP_136402950.1">
    <property type="nucleotide sequence ID" value="NZ_SSNZ01000003.1"/>
</dbReference>
<accession>A0A4V3W899</accession>
<reference evidence="3 4" key="1">
    <citation type="submission" date="2019-04" db="EMBL/GenBank/DDBJ databases">
        <title>Flavobacterium sp. nov. isolated from construction timber.</title>
        <authorList>
            <person name="Lin S.-Y."/>
            <person name="Chang C.-T."/>
            <person name="Young C.-C."/>
        </authorList>
    </citation>
    <scope>NUCLEOTIDE SEQUENCE [LARGE SCALE GENOMIC DNA]</scope>
    <source>
        <strain evidence="3 4">CC-CTC003</strain>
    </source>
</reference>
<organism evidence="3 4">
    <name type="scientific">Flavobacterium supellecticarium</name>
    <dbReference type="NCBI Taxonomy" id="2565924"/>
    <lineage>
        <taxon>Bacteria</taxon>
        <taxon>Pseudomonadati</taxon>
        <taxon>Bacteroidota</taxon>
        <taxon>Flavobacteriia</taxon>
        <taxon>Flavobacteriales</taxon>
        <taxon>Flavobacteriaceae</taxon>
        <taxon>Flavobacterium</taxon>
    </lineage>
</organism>
<keyword evidence="2" id="KW-1133">Transmembrane helix</keyword>
<protein>
    <submittedName>
        <fullName evidence="3">Energy transducer TonB</fullName>
    </submittedName>
</protein>
<evidence type="ECO:0000256" key="2">
    <source>
        <dbReference type="SAM" id="Phobius"/>
    </source>
</evidence>
<evidence type="ECO:0000256" key="1">
    <source>
        <dbReference type="SAM" id="MobiDB-lite"/>
    </source>
</evidence>
<feature type="region of interest" description="Disordered" evidence="1">
    <location>
        <begin position="104"/>
        <end position="162"/>
    </location>
</feature>
<proteinExistence type="predicted"/>
<dbReference type="AlphaFoldDB" id="A0A4V3W899"/>
<gene>
    <name evidence="3" type="ORF">E6C50_09235</name>
</gene>
<keyword evidence="2" id="KW-0812">Transmembrane</keyword>
<dbReference type="EMBL" id="SSNZ01000003">
    <property type="protein sequence ID" value="THF50404.1"/>
    <property type="molecule type" value="Genomic_DNA"/>
</dbReference>
<comment type="caution">
    <text evidence="3">The sequence shown here is derived from an EMBL/GenBank/DDBJ whole genome shotgun (WGS) entry which is preliminary data.</text>
</comment>
<dbReference type="Proteomes" id="UP000307507">
    <property type="component" value="Unassembled WGS sequence"/>
</dbReference>
<evidence type="ECO:0000313" key="3">
    <source>
        <dbReference type="EMBL" id="THF50404.1"/>
    </source>
</evidence>
<feature type="transmembrane region" description="Helical" evidence="2">
    <location>
        <begin position="12"/>
        <end position="30"/>
    </location>
</feature>
<evidence type="ECO:0000313" key="4">
    <source>
        <dbReference type="Proteomes" id="UP000307507"/>
    </source>
</evidence>